<dbReference type="EMBL" id="NAJN01001448">
    <property type="protein sequence ID" value="TKA63122.1"/>
    <property type="molecule type" value="Genomic_DNA"/>
</dbReference>
<evidence type="ECO:0000259" key="1">
    <source>
        <dbReference type="SMART" id="SM01127"/>
    </source>
</evidence>
<dbReference type="GO" id="GO:0005737">
    <property type="term" value="C:cytoplasm"/>
    <property type="evidence" value="ECO:0007669"/>
    <property type="project" value="TreeGrafter"/>
</dbReference>
<gene>
    <name evidence="2" type="ORF">B0A49_06844</name>
</gene>
<dbReference type="OrthoDB" id="431378at2759"/>
<dbReference type="Pfam" id="PF02862">
    <property type="entry name" value="DDHD"/>
    <property type="match status" value="1"/>
</dbReference>
<dbReference type="Proteomes" id="UP000308768">
    <property type="component" value="Unassembled WGS sequence"/>
</dbReference>
<evidence type="ECO:0000313" key="3">
    <source>
        <dbReference type="Proteomes" id="UP000308768"/>
    </source>
</evidence>
<evidence type="ECO:0000313" key="2">
    <source>
        <dbReference type="EMBL" id="TKA63122.1"/>
    </source>
</evidence>
<sequence>MWFQLRRLVKRGPKCFSELQRVYRIEPLISPAMASLKPQPLLYTKRGIFGAPVGQGFTGIGARVGQSVSGLWSSFSSGIASSLLNRILGISAEDAGKLGGPTVGTKSSMPLSMGAGSNLPAGAISTAPMPAADTEIVGDNEKRQIAQDIEDGLTGEHPPTLIDAEIETLYSGFEKRRKSQQSDADSRDLGKIPEWIEAEERGKKLRREEAKVRALNTNGRVDYSIQEGAFDISLIASIASHLSYWADEDVSHFMISQLLSRQRIVRRRSTQDLRGRA</sequence>
<accession>A0A4U0WJA3</accession>
<protein>
    <recommendedName>
        <fullName evidence="1">DDHD domain-containing protein</fullName>
    </recommendedName>
</protein>
<dbReference type="InterPro" id="IPR004177">
    <property type="entry name" value="DDHD_dom"/>
</dbReference>
<dbReference type="STRING" id="331657.A0A4U0WJA3"/>
<dbReference type="PANTHER" id="PTHR23509:SF10">
    <property type="entry name" value="LD21067P"/>
    <property type="match status" value="1"/>
</dbReference>
<proteinExistence type="predicted"/>
<name>A0A4U0WJA3_9PEZI</name>
<dbReference type="AlphaFoldDB" id="A0A4U0WJA3"/>
<dbReference type="PANTHER" id="PTHR23509">
    <property type="entry name" value="PA-PL1 PHOSPHOLIPASE FAMILY"/>
    <property type="match status" value="1"/>
</dbReference>
<dbReference type="GO" id="GO:0004620">
    <property type="term" value="F:phospholipase activity"/>
    <property type="evidence" value="ECO:0007669"/>
    <property type="project" value="TreeGrafter"/>
</dbReference>
<reference evidence="2 3" key="1">
    <citation type="submission" date="2017-03" db="EMBL/GenBank/DDBJ databases">
        <title>Genomes of endolithic fungi from Antarctica.</title>
        <authorList>
            <person name="Coleine C."/>
            <person name="Masonjones S."/>
            <person name="Stajich J.E."/>
        </authorList>
    </citation>
    <scope>NUCLEOTIDE SEQUENCE [LARGE SCALE GENOMIC DNA]</scope>
    <source>
        <strain evidence="2 3">CCFEE 5187</strain>
    </source>
</reference>
<dbReference type="SMART" id="SM01127">
    <property type="entry name" value="DDHD"/>
    <property type="match status" value="1"/>
</dbReference>
<organism evidence="2 3">
    <name type="scientific">Cryomyces minteri</name>
    <dbReference type="NCBI Taxonomy" id="331657"/>
    <lineage>
        <taxon>Eukaryota</taxon>
        <taxon>Fungi</taxon>
        <taxon>Dikarya</taxon>
        <taxon>Ascomycota</taxon>
        <taxon>Pezizomycotina</taxon>
        <taxon>Dothideomycetes</taxon>
        <taxon>Dothideomycetes incertae sedis</taxon>
        <taxon>Cryomyces</taxon>
    </lineage>
</organism>
<comment type="caution">
    <text evidence="2">The sequence shown here is derived from an EMBL/GenBank/DDBJ whole genome shotgun (WGS) entry which is preliminary data.</text>
</comment>
<feature type="domain" description="DDHD" evidence="1">
    <location>
        <begin position="1"/>
        <end position="260"/>
    </location>
</feature>
<dbReference type="InterPro" id="IPR058055">
    <property type="entry name" value="PA-PLA1"/>
</dbReference>
<dbReference type="GO" id="GO:0046872">
    <property type="term" value="F:metal ion binding"/>
    <property type="evidence" value="ECO:0007669"/>
    <property type="project" value="InterPro"/>
</dbReference>
<keyword evidence="3" id="KW-1185">Reference proteome</keyword>